<evidence type="ECO:0000256" key="2">
    <source>
        <dbReference type="ARBA" id="ARBA00022723"/>
    </source>
</evidence>
<dbReference type="Pfam" id="PF22794">
    <property type="entry name" value="jr-ZPR1"/>
    <property type="match status" value="1"/>
</dbReference>
<feature type="region of interest" description="Disordered" evidence="5">
    <location>
        <begin position="105"/>
        <end position="142"/>
    </location>
</feature>
<dbReference type="PANTHER" id="PTHR10876:SF0">
    <property type="entry name" value="ZINC FINGER PROTEIN ZPR1"/>
    <property type="match status" value="1"/>
</dbReference>
<keyword evidence="4" id="KW-0862">Zinc</keyword>
<dbReference type="PANTHER" id="PTHR10876">
    <property type="entry name" value="ZINC FINGER PROTEIN ZPR1"/>
    <property type="match status" value="1"/>
</dbReference>
<dbReference type="Gene3D" id="2.60.120.1040">
    <property type="entry name" value="ZPR1, A/B domain"/>
    <property type="match status" value="1"/>
</dbReference>
<keyword evidence="8" id="KW-1185">Reference proteome</keyword>
<dbReference type="InterPro" id="IPR042451">
    <property type="entry name" value="ZPR1_A/B_dom"/>
</dbReference>
<keyword evidence="3" id="KW-0863">Zinc-finger</keyword>
<dbReference type="InterPro" id="IPR056180">
    <property type="entry name" value="ZPR1_jr_dom"/>
</dbReference>
<dbReference type="GO" id="GO:0008270">
    <property type="term" value="F:zinc ion binding"/>
    <property type="evidence" value="ECO:0007669"/>
    <property type="project" value="UniProtKB-KW"/>
</dbReference>
<evidence type="ECO:0000313" key="8">
    <source>
        <dbReference type="Proteomes" id="UP000054018"/>
    </source>
</evidence>
<evidence type="ECO:0000313" key="7">
    <source>
        <dbReference type="EMBL" id="KIK21622.1"/>
    </source>
</evidence>
<feature type="domain" description="Zinc finger ZPR1-type" evidence="6">
    <location>
        <begin position="1"/>
        <end position="126"/>
    </location>
</feature>
<evidence type="ECO:0000256" key="5">
    <source>
        <dbReference type="SAM" id="MobiDB-lite"/>
    </source>
</evidence>
<feature type="compositionally biased region" description="Basic and acidic residues" evidence="5">
    <location>
        <begin position="130"/>
        <end position="142"/>
    </location>
</feature>
<evidence type="ECO:0000256" key="3">
    <source>
        <dbReference type="ARBA" id="ARBA00022771"/>
    </source>
</evidence>
<evidence type="ECO:0000259" key="6">
    <source>
        <dbReference type="SMART" id="SM00709"/>
    </source>
</evidence>
<reference evidence="7 8" key="1">
    <citation type="submission" date="2014-04" db="EMBL/GenBank/DDBJ databases">
        <authorList>
            <consortium name="DOE Joint Genome Institute"/>
            <person name="Kuo A."/>
            <person name="Kohler A."/>
            <person name="Costa M.D."/>
            <person name="Nagy L.G."/>
            <person name="Floudas D."/>
            <person name="Copeland A."/>
            <person name="Barry K.W."/>
            <person name="Cichocki N."/>
            <person name="Veneault-Fourrey C."/>
            <person name="LaButti K."/>
            <person name="Lindquist E.A."/>
            <person name="Lipzen A."/>
            <person name="Lundell T."/>
            <person name="Morin E."/>
            <person name="Murat C."/>
            <person name="Sun H."/>
            <person name="Tunlid A."/>
            <person name="Henrissat B."/>
            <person name="Grigoriev I.V."/>
            <person name="Hibbett D.S."/>
            <person name="Martin F."/>
            <person name="Nordberg H.P."/>
            <person name="Cantor M.N."/>
            <person name="Hua S.X."/>
        </authorList>
    </citation>
    <scope>NUCLEOTIDE SEQUENCE [LARGE SCALE GENOMIC DNA]</scope>
    <source>
        <strain evidence="7 8">441</strain>
    </source>
</reference>
<dbReference type="SMART" id="SM00709">
    <property type="entry name" value="Zpr1"/>
    <property type="match status" value="1"/>
</dbReference>
<accession>A0A0C9ZGJ7</accession>
<dbReference type="STRING" id="765257.A0A0C9ZGJ7"/>
<dbReference type="Proteomes" id="UP000054018">
    <property type="component" value="Unassembled WGS sequence"/>
</dbReference>
<sequence length="142" mass="15583">MSFRCEHCGAANTEAQSTGTIKDGGVLHTLKVLLRANLDRQFARSGACTVEIPVIELQLPLARGQLTTAEGLLRDIVTDLTSNQPVRRILDEAVPTRIQQINNKIKEVLGDEEEDEDEADEAGLASPATEKTKEDQSNYHQT</sequence>
<proteinExistence type="inferred from homology"/>
<protein>
    <recommendedName>
        <fullName evidence="6">Zinc finger ZPR1-type domain-containing protein</fullName>
    </recommendedName>
</protein>
<feature type="compositionally biased region" description="Acidic residues" evidence="5">
    <location>
        <begin position="110"/>
        <end position="121"/>
    </location>
</feature>
<name>A0A0C9ZGJ7_9AGAM</name>
<dbReference type="OrthoDB" id="308464at2759"/>
<dbReference type="EMBL" id="KN833749">
    <property type="protein sequence ID" value="KIK21622.1"/>
    <property type="molecule type" value="Genomic_DNA"/>
</dbReference>
<evidence type="ECO:0000256" key="4">
    <source>
        <dbReference type="ARBA" id="ARBA00022833"/>
    </source>
</evidence>
<gene>
    <name evidence="7" type="ORF">PISMIDRAFT_12134</name>
</gene>
<dbReference type="AlphaFoldDB" id="A0A0C9ZGJ7"/>
<organism evidence="7 8">
    <name type="scientific">Pisolithus microcarpus 441</name>
    <dbReference type="NCBI Taxonomy" id="765257"/>
    <lineage>
        <taxon>Eukaryota</taxon>
        <taxon>Fungi</taxon>
        <taxon>Dikarya</taxon>
        <taxon>Basidiomycota</taxon>
        <taxon>Agaricomycotina</taxon>
        <taxon>Agaricomycetes</taxon>
        <taxon>Agaricomycetidae</taxon>
        <taxon>Boletales</taxon>
        <taxon>Sclerodermatineae</taxon>
        <taxon>Pisolithaceae</taxon>
        <taxon>Pisolithus</taxon>
    </lineage>
</organism>
<dbReference type="GO" id="GO:0005634">
    <property type="term" value="C:nucleus"/>
    <property type="evidence" value="ECO:0007669"/>
    <property type="project" value="TreeGrafter"/>
</dbReference>
<dbReference type="HOGENOM" id="CLU_1816561_0_0_1"/>
<evidence type="ECO:0000256" key="1">
    <source>
        <dbReference type="ARBA" id="ARBA00008354"/>
    </source>
</evidence>
<keyword evidence="2" id="KW-0479">Metal-binding</keyword>
<dbReference type="InterPro" id="IPR040141">
    <property type="entry name" value="ZPR1"/>
</dbReference>
<comment type="similarity">
    <text evidence="1">Belongs to the ZPR1 family.</text>
</comment>
<dbReference type="InterPro" id="IPR004457">
    <property type="entry name" value="Znf_ZPR1"/>
</dbReference>
<reference evidence="8" key="2">
    <citation type="submission" date="2015-01" db="EMBL/GenBank/DDBJ databases">
        <title>Evolutionary Origins and Diversification of the Mycorrhizal Mutualists.</title>
        <authorList>
            <consortium name="DOE Joint Genome Institute"/>
            <consortium name="Mycorrhizal Genomics Consortium"/>
            <person name="Kohler A."/>
            <person name="Kuo A."/>
            <person name="Nagy L.G."/>
            <person name="Floudas D."/>
            <person name="Copeland A."/>
            <person name="Barry K.W."/>
            <person name="Cichocki N."/>
            <person name="Veneault-Fourrey C."/>
            <person name="LaButti K."/>
            <person name="Lindquist E.A."/>
            <person name="Lipzen A."/>
            <person name="Lundell T."/>
            <person name="Morin E."/>
            <person name="Murat C."/>
            <person name="Riley R."/>
            <person name="Ohm R."/>
            <person name="Sun H."/>
            <person name="Tunlid A."/>
            <person name="Henrissat B."/>
            <person name="Grigoriev I.V."/>
            <person name="Hibbett D.S."/>
            <person name="Martin F."/>
        </authorList>
    </citation>
    <scope>NUCLEOTIDE SEQUENCE [LARGE SCALE GENOMIC DNA]</scope>
    <source>
        <strain evidence="8">441</strain>
    </source>
</reference>